<feature type="compositionally biased region" description="Low complexity" evidence="9">
    <location>
        <begin position="1482"/>
        <end position="1509"/>
    </location>
</feature>
<feature type="compositionally biased region" description="Pro residues" evidence="9">
    <location>
        <begin position="1605"/>
        <end position="1631"/>
    </location>
</feature>
<dbReference type="SMART" id="SM00490">
    <property type="entry name" value="HELICc"/>
    <property type="match status" value="1"/>
</dbReference>
<keyword evidence="8" id="KW-0539">Nucleus</keyword>
<feature type="compositionally biased region" description="Low complexity" evidence="9">
    <location>
        <begin position="1589"/>
        <end position="1604"/>
    </location>
</feature>
<dbReference type="InterPro" id="IPR001650">
    <property type="entry name" value="Helicase_C-like"/>
</dbReference>
<evidence type="ECO:0000256" key="5">
    <source>
        <dbReference type="ARBA" id="ARBA00022806"/>
    </source>
</evidence>
<feature type="region of interest" description="Disordered" evidence="9">
    <location>
        <begin position="131"/>
        <end position="183"/>
    </location>
</feature>
<keyword evidence="3" id="KW-0547">Nucleotide-binding</keyword>
<feature type="compositionally biased region" description="Low complexity" evidence="9">
    <location>
        <begin position="691"/>
        <end position="700"/>
    </location>
</feature>
<evidence type="ECO:0000256" key="6">
    <source>
        <dbReference type="ARBA" id="ARBA00022840"/>
    </source>
</evidence>
<accession>A0AAN6S8T4</accession>
<feature type="domain" description="Helicase C-terminal" evidence="11">
    <location>
        <begin position="1178"/>
        <end position="1328"/>
    </location>
</feature>
<dbReference type="PANTHER" id="PTHR45797:SF1">
    <property type="entry name" value="HELICASE ARIP4"/>
    <property type="match status" value="1"/>
</dbReference>
<protein>
    <submittedName>
        <fullName evidence="12">Protein chromatin remodeling 20</fullName>
    </submittedName>
</protein>
<feature type="compositionally biased region" description="Basic and acidic residues" evidence="9">
    <location>
        <begin position="734"/>
        <end position="743"/>
    </location>
</feature>
<evidence type="ECO:0000259" key="10">
    <source>
        <dbReference type="PROSITE" id="PS51192"/>
    </source>
</evidence>
<dbReference type="PROSITE" id="PS51194">
    <property type="entry name" value="HELICASE_CTER"/>
    <property type="match status" value="1"/>
</dbReference>
<feature type="compositionally biased region" description="Low complexity" evidence="9">
    <location>
        <begin position="477"/>
        <end position="490"/>
    </location>
</feature>
<reference evidence="13" key="1">
    <citation type="journal article" date="2023" name="Mol. Phylogenet. Evol.">
        <title>Genome-scale phylogeny and comparative genomics of the fungal order Sordariales.</title>
        <authorList>
            <person name="Hensen N."/>
            <person name="Bonometti L."/>
            <person name="Westerberg I."/>
            <person name="Brannstrom I.O."/>
            <person name="Guillou S."/>
            <person name="Cros-Aarteil S."/>
            <person name="Calhoun S."/>
            <person name="Haridas S."/>
            <person name="Kuo A."/>
            <person name="Mondo S."/>
            <person name="Pangilinan J."/>
            <person name="Riley R."/>
            <person name="LaButti K."/>
            <person name="Andreopoulos B."/>
            <person name="Lipzen A."/>
            <person name="Chen C."/>
            <person name="Yan M."/>
            <person name="Daum C."/>
            <person name="Ng V."/>
            <person name="Clum A."/>
            <person name="Steindorff A."/>
            <person name="Ohm R.A."/>
            <person name="Martin F."/>
            <person name="Silar P."/>
            <person name="Natvig D.O."/>
            <person name="Lalanne C."/>
            <person name="Gautier V."/>
            <person name="Ament-Velasquez S.L."/>
            <person name="Kruys A."/>
            <person name="Hutchinson M.I."/>
            <person name="Powell A.J."/>
            <person name="Barry K."/>
            <person name="Miller A.N."/>
            <person name="Grigoriev I.V."/>
            <person name="Debuchy R."/>
            <person name="Gladieux P."/>
            <person name="Hiltunen Thoren M."/>
            <person name="Johannesson H."/>
        </authorList>
    </citation>
    <scope>NUCLEOTIDE SEQUENCE [LARGE SCALE GENOMIC DNA]</scope>
    <source>
        <strain evidence="13">CBS 340.73</strain>
    </source>
</reference>
<dbReference type="InterPro" id="IPR044574">
    <property type="entry name" value="ARIP4-like"/>
</dbReference>
<dbReference type="GO" id="GO:0005524">
    <property type="term" value="F:ATP binding"/>
    <property type="evidence" value="ECO:0007669"/>
    <property type="project" value="UniProtKB-KW"/>
</dbReference>
<organism evidence="12 13">
    <name type="scientific">Diplogelasinospora grovesii</name>
    <dbReference type="NCBI Taxonomy" id="303347"/>
    <lineage>
        <taxon>Eukaryota</taxon>
        <taxon>Fungi</taxon>
        <taxon>Dikarya</taxon>
        <taxon>Ascomycota</taxon>
        <taxon>Pezizomycotina</taxon>
        <taxon>Sordariomycetes</taxon>
        <taxon>Sordariomycetidae</taxon>
        <taxon>Sordariales</taxon>
        <taxon>Diplogelasinosporaceae</taxon>
        <taxon>Diplogelasinospora</taxon>
    </lineage>
</organism>
<dbReference type="Pfam" id="PF24580">
    <property type="entry name" value="DUF7607"/>
    <property type="match status" value="1"/>
</dbReference>
<keyword evidence="7" id="KW-0238">DNA-binding</keyword>
<evidence type="ECO:0000256" key="4">
    <source>
        <dbReference type="ARBA" id="ARBA00022801"/>
    </source>
</evidence>
<feature type="compositionally biased region" description="Polar residues" evidence="9">
    <location>
        <begin position="1635"/>
        <end position="1651"/>
    </location>
</feature>
<feature type="region of interest" description="Disordered" evidence="9">
    <location>
        <begin position="459"/>
        <end position="511"/>
    </location>
</feature>
<feature type="region of interest" description="Disordered" evidence="9">
    <location>
        <begin position="1407"/>
        <end position="1440"/>
    </location>
</feature>
<evidence type="ECO:0000313" key="12">
    <source>
        <dbReference type="EMBL" id="KAK3944719.1"/>
    </source>
</evidence>
<dbReference type="Gene3D" id="3.40.50.10810">
    <property type="entry name" value="Tandem AAA-ATPase domain"/>
    <property type="match status" value="1"/>
</dbReference>
<dbReference type="CDD" id="cd18793">
    <property type="entry name" value="SF2_C_SNF"/>
    <property type="match status" value="1"/>
</dbReference>
<evidence type="ECO:0000256" key="2">
    <source>
        <dbReference type="ARBA" id="ARBA00007025"/>
    </source>
</evidence>
<dbReference type="InterPro" id="IPR038718">
    <property type="entry name" value="SNF2-like_sf"/>
</dbReference>
<proteinExistence type="inferred from homology"/>
<keyword evidence="4" id="KW-0378">Hydrolase</keyword>
<keyword evidence="5" id="KW-0347">Helicase</keyword>
<evidence type="ECO:0000313" key="13">
    <source>
        <dbReference type="Proteomes" id="UP001303473"/>
    </source>
</evidence>
<gene>
    <name evidence="12" type="ORF">QBC46DRAFT_439218</name>
</gene>
<dbReference type="CDD" id="cd18007">
    <property type="entry name" value="DEXHc_ATRX-like"/>
    <property type="match status" value="1"/>
</dbReference>
<keyword evidence="6" id="KW-0067">ATP-binding</keyword>
<dbReference type="GO" id="GO:0004386">
    <property type="term" value="F:helicase activity"/>
    <property type="evidence" value="ECO:0007669"/>
    <property type="project" value="UniProtKB-KW"/>
</dbReference>
<dbReference type="EMBL" id="MU853758">
    <property type="protein sequence ID" value="KAK3944719.1"/>
    <property type="molecule type" value="Genomic_DNA"/>
</dbReference>
<keyword evidence="13" id="KW-1185">Reference proteome</keyword>
<dbReference type="GO" id="GO:0005634">
    <property type="term" value="C:nucleus"/>
    <property type="evidence" value="ECO:0007669"/>
    <property type="project" value="UniProtKB-SubCell"/>
</dbReference>
<dbReference type="InterPro" id="IPR056026">
    <property type="entry name" value="DUF7607"/>
</dbReference>
<dbReference type="Pfam" id="PF00176">
    <property type="entry name" value="SNF2-rel_dom"/>
    <property type="match status" value="1"/>
</dbReference>
<evidence type="ECO:0000256" key="9">
    <source>
        <dbReference type="SAM" id="MobiDB-lite"/>
    </source>
</evidence>
<name>A0AAN6S8T4_9PEZI</name>
<dbReference type="InterPro" id="IPR049730">
    <property type="entry name" value="SNF2/RAD54-like_C"/>
</dbReference>
<dbReference type="InterPro" id="IPR027417">
    <property type="entry name" value="P-loop_NTPase"/>
</dbReference>
<comment type="subcellular location">
    <subcellularLocation>
        <location evidence="1">Nucleus</location>
    </subcellularLocation>
</comment>
<feature type="compositionally biased region" description="Polar residues" evidence="9">
    <location>
        <begin position="1579"/>
        <end position="1588"/>
    </location>
</feature>
<feature type="compositionally biased region" description="Pro residues" evidence="9">
    <location>
        <begin position="660"/>
        <end position="674"/>
    </location>
</feature>
<feature type="domain" description="Helicase ATP-binding" evidence="10">
    <location>
        <begin position="817"/>
        <end position="1005"/>
    </location>
</feature>
<dbReference type="Pfam" id="PF00271">
    <property type="entry name" value="Helicase_C"/>
    <property type="match status" value="1"/>
</dbReference>
<evidence type="ECO:0000256" key="7">
    <source>
        <dbReference type="ARBA" id="ARBA00023125"/>
    </source>
</evidence>
<dbReference type="InterPro" id="IPR014001">
    <property type="entry name" value="Helicase_ATP-bd"/>
</dbReference>
<evidence type="ECO:0000256" key="1">
    <source>
        <dbReference type="ARBA" id="ARBA00004123"/>
    </source>
</evidence>
<comment type="similarity">
    <text evidence="2">Belongs to the SNF2/RAD54 helicase family.</text>
</comment>
<sequence length="1762" mass="195889">MAEGDQNDPFLWEVDRVVQELCTSNRSWIAPSAKRMPDPVLLEIKLREKWVDGESLLKYADFYDVAKLWELLDLKIAPHQLSISEAIEEFRRRSPKYRAWVLSRQKANHPDANAAPSLPAATGNRSASVPIIALPEDPPPPEKGPAQPSLEHPSLTTPDIPTPPTSEKRDADKKKRRIAPITTTTVTNQVKSRYIPTEADIFMKGTPREILSALDPHPAYLGRGILQTDLITEAPIADDPEETPQEFGWVRPKGIPLGRRLQVSRAMKKRLRSDHFAPGRDSHETEEDKILPLYGEGEHDEEFDPETLKQILEDEESDRRLEAEDEAKDVIQSTIQKLEEEWASTKKPKHDRKAWKIWQDARRHHKRQVQHLDKQILRTKWSSTAELEGKAADYLEYQKCAQEPLKPSMLPKLHLQPKKQAVSYDEDEEVLTSESEDDFIVGDDDYSALVIDNAMDADSEEHPMSDGLVSPQAPEDASVPANATPTTPTQPEAPEPVTPALTSDTASEPMDIAPSPVAAAQPDHNSDIEDPAIIGEISAEYWEEVKDNKRLIIAVLSAWSSDRRSAIFDAVKGREAAEVWRDYMVPIINIIDDWMTADYTSDSVMLDLARLFDCFTTCTTARLDKPKLTIETFERITRDGQKDDGKLFGDFCELIRSQVPRPPPPVPEGPPTPQTPVQTDPAPSTPPGAVASETTAAEATETGEDSGDLSDASASSSDDVPPSSAKKRRRRLPRNQEAKDLRETLFRSTEEFAKRRQLLRERLAESGTVPGDKSRLIVNETKESDEQALIYINESIGTRIKDHQIDGVRFMWNQLVAASSTARQGCLLAHEMGLGKTMQVITLLVVIAEASRSPDPSVYSQIPEALRESRTLILCPSGLVDNWIDEILLWAPENLLGPLFKVESVVKARDRAPMIRDWAEGGGVLVIGYPLFSSLVLTDEEIADLLRESPNIVIGDEAHMMKNPDSLRHQTTANFRTMSRIALTGSPLTNKVLDYYSMINWVAPNYLADISEFRDRFEKPIREGLYADSELWQKRRARKQLHVLKAMVEPKVHRKGVQILVNELPRKSEFIITVPLTELQKHVYEVYIRMILEGRLGEGISGQTGIWSLVSALTTLLAHPQAFRRHLLARKEGANQRRKTADDIFDKDPLPPILLNELLDTVPMEKIGDYAHSYKIVLLLRILDECKAVGDKVLVFSHSLAALDYLEELCRTQKRVYQRLDGSTPITERQAATKKFNTNRDSEVYLISTKAGGVGLNIFGANRVVIFDFKYTPADEQQAIGRAYRIGQTKPVCVYWLTVGGTYEDTIHNNSVFKSQLASRVVDKKNPDPWSSKRVGDYFKMPQTPDKRDVPQVLLERDGILGALAKSADLQNVILYVTSTETFEREEQDELTAQEKQEAEEDIAKELQRSQDREEIKRREQNRVSQMRAAGAVATAPQQQLGTPLPSWVAAVTGQPSTEVTGGDRLMNRIIKLMVPRSMRTGGPSAPGSSPAPLANSPSNAGPASGPAPNTVPPAPDSNRQALYRESLASPASIVTVQSAPAPTAPASIAQDVAPAEHRLPILGTGTFYKTESAPGPTASGSPTSASEASKQSATDASSSSHNSQPPPTGPRALRSPPPGPAASRNPPVPIPGSQDASSSRQHSRTPSGSSRADKTTYRRALEAGHHPAIKPRNYLSRLNGALDQTLSLGWQRMDKLQNLQKCVRHPRFTEALVAGHIQPEELASQGREQMDDICARYNAMPDEEFKRKVWQPRKDPDVGFT</sequence>
<dbReference type="Gene3D" id="3.40.50.300">
    <property type="entry name" value="P-loop containing nucleotide triphosphate hydrolases"/>
    <property type="match status" value="1"/>
</dbReference>
<evidence type="ECO:0000259" key="11">
    <source>
        <dbReference type="PROSITE" id="PS51194"/>
    </source>
</evidence>
<dbReference type="GO" id="GO:0016887">
    <property type="term" value="F:ATP hydrolysis activity"/>
    <property type="evidence" value="ECO:0007669"/>
    <property type="project" value="InterPro"/>
</dbReference>
<dbReference type="PROSITE" id="PS51192">
    <property type="entry name" value="HELICASE_ATP_BIND_1"/>
    <property type="match status" value="1"/>
</dbReference>
<dbReference type="PANTHER" id="PTHR45797">
    <property type="entry name" value="RAD54-LIKE"/>
    <property type="match status" value="1"/>
</dbReference>
<feature type="region of interest" description="Disordered" evidence="9">
    <location>
        <begin position="1478"/>
        <end position="1519"/>
    </location>
</feature>
<feature type="region of interest" description="Disordered" evidence="9">
    <location>
        <begin position="1567"/>
        <end position="1655"/>
    </location>
</feature>
<dbReference type="InterPro" id="IPR000330">
    <property type="entry name" value="SNF2_N"/>
</dbReference>
<comment type="caution">
    <text evidence="12">The sequence shown here is derived from an EMBL/GenBank/DDBJ whole genome shotgun (WGS) entry which is preliminary data.</text>
</comment>
<dbReference type="SMART" id="SM00487">
    <property type="entry name" value="DEXDc"/>
    <property type="match status" value="1"/>
</dbReference>
<feature type="compositionally biased region" description="Low complexity" evidence="9">
    <location>
        <begin position="709"/>
        <end position="724"/>
    </location>
</feature>
<dbReference type="GO" id="GO:0003677">
    <property type="term" value="F:DNA binding"/>
    <property type="evidence" value="ECO:0007669"/>
    <property type="project" value="UniProtKB-KW"/>
</dbReference>
<evidence type="ECO:0000256" key="8">
    <source>
        <dbReference type="ARBA" id="ARBA00023242"/>
    </source>
</evidence>
<feature type="compositionally biased region" description="Basic and acidic residues" evidence="9">
    <location>
        <begin position="1407"/>
        <end position="1422"/>
    </location>
</feature>
<dbReference type="Proteomes" id="UP001303473">
    <property type="component" value="Unassembled WGS sequence"/>
</dbReference>
<dbReference type="SUPFAM" id="SSF52540">
    <property type="entry name" value="P-loop containing nucleoside triphosphate hydrolases"/>
    <property type="match status" value="2"/>
</dbReference>
<evidence type="ECO:0000256" key="3">
    <source>
        <dbReference type="ARBA" id="ARBA00022741"/>
    </source>
</evidence>
<feature type="region of interest" description="Disordered" evidence="9">
    <location>
        <begin position="656"/>
        <end position="743"/>
    </location>
</feature>